<dbReference type="EMBL" id="CP056068">
    <property type="protein sequence ID" value="UKJ90691.2"/>
    <property type="molecule type" value="Genomic_DNA"/>
</dbReference>
<dbReference type="GO" id="GO:0006270">
    <property type="term" value="P:DNA replication initiation"/>
    <property type="evidence" value="ECO:0007669"/>
    <property type="project" value="TreeGrafter"/>
</dbReference>
<feature type="region of interest" description="Disordered" evidence="1">
    <location>
        <begin position="166"/>
        <end position="244"/>
    </location>
</feature>
<name>A0A976M8H9_THEOR</name>
<dbReference type="GO" id="GO:0005664">
    <property type="term" value="C:nuclear origin of replication recognition complex"/>
    <property type="evidence" value="ECO:0007669"/>
    <property type="project" value="TreeGrafter"/>
</dbReference>
<dbReference type="InterPro" id="IPR020796">
    <property type="entry name" value="ORC5"/>
</dbReference>
<protein>
    <submittedName>
        <fullName evidence="2">Uncharacterized protein</fullName>
    </submittedName>
</protein>
<dbReference type="PANTHER" id="PTHR12705">
    <property type="entry name" value="ORIGIN RECOGNITION COMPLEX SUBUNIT 5"/>
    <property type="match status" value="1"/>
</dbReference>
<dbReference type="AlphaFoldDB" id="A0A976M8H9"/>
<evidence type="ECO:0000313" key="2">
    <source>
        <dbReference type="EMBL" id="UKJ90691.2"/>
    </source>
</evidence>
<accession>A0A976M8H9</accession>
<dbReference type="Proteomes" id="UP000244803">
    <property type="component" value="Chromosome 2"/>
</dbReference>
<reference evidence="2" key="1">
    <citation type="submission" date="2022-07" db="EMBL/GenBank/DDBJ databases">
        <title>Evaluation of T. orientalis genome assembly methods using nanopore sequencing and analysis of variation between genomes.</title>
        <authorList>
            <person name="Yam J."/>
            <person name="Micallef M.L."/>
            <person name="Liu M."/>
            <person name="Djordjevic S.P."/>
            <person name="Bogema D.R."/>
            <person name="Jenkins C."/>
        </authorList>
    </citation>
    <scope>NUCLEOTIDE SEQUENCE</scope>
    <source>
        <strain evidence="2">Fish Creek</strain>
    </source>
</reference>
<dbReference type="PANTHER" id="PTHR12705:SF0">
    <property type="entry name" value="ORIGIN RECOGNITION COMPLEX SUBUNIT 5"/>
    <property type="match status" value="1"/>
</dbReference>
<proteinExistence type="predicted"/>
<feature type="compositionally biased region" description="Basic and acidic residues" evidence="1">
    <location>
        <begin position="225"/>
        <end position="244"/>
    </location>
</feature>
<evidence type="ECO:0000256" key="1">
    <source>
        <dbReference type="SAM" id="MobiDB-lite"/>
    </source>
</evidence>
<sequence>MVMCEQAVVNILSGNVWLPVNRNEMESYKNKLNVSNLQQLGVGNHMESVKGESDVEYQLNQLIGSSHDSVPIIQVIGPYTCGKTETVKNYMKKRRYVHTYMDLSVYHHCSNGEILLDYEWNKFKTSVLDSLNCKSKELRSFNMEKGNKLIQFTKLLFKVLHTSAKSDVKVENEEEETSESVTSKKRRRLSPGNSSTKPKKATSNTNKTKSSDANNNHKHGYNNKTHNDDEQEHNNSDDTADKNHKESTALMNESRIFYVFDNFNDLINQNNKLLINILKIHEYLHLVNMDQPVMDKGERTVYKGKKLVLILIGAYEVPINFQFNLPMPKVLIFPSKTRDDLVDRIVKITSINESFVKYVVQILFNYYHNDIKSMLLYMNVLWNTFNSKHKVTDGEEDVEFGESWEERTLDRYLYNIISRYKTRYMSSITETEYNIMSRVYDSYGNRSYHSHNEYNAYNFNNSVRSSNTGCSMYNSNSGYYSSINNCKNIIGNALCKIIILSGYVSSKYTFHSNTQYYKRYVVPNEKKAEENVNKVKKSTRKLVNKEKKDSKRAKKTEENILKKGEFDLKYWLAVTQLMLIVTNFKRATNHEIYKHILWAVEEGYVHIISGNRTNLVIGKSGLLFTDYTTNLSSNSSKYNLNSLTLLNSNLKFCLNVPKEFISKIEKDVALDVHAMFNIC</sequence>
<evidence type="ECO:0000313" key="3">
    <source>
        <dbReference type="Proteomes" id="UP000244803"/>
    </source>
</evidence>
<feature type="compositionally biased region" description="Low complexity" evidence="1">
    <location>
        <begin position="193"/>
        <end position="214"/>
    </location>
</feature>
<dbReference type="OrthoDB" id="361544at2759"/>
<gene>
    <name evidence="2" type="ORF">MACJ_001625</name>
</gene>
<dbReference type="GO" id="GO:0003688">
    <property type="term" value="F:DNA replication origin binding"/>
    <property type="evidence" value="ECO:0007669"/>
    <property type="project" value="TreeGrafter"/>
</dbReference>
<organism evidence="2 3">
    <name type="scientific">Theileria orientalis</name>
    <dbReference type="NCBI Taxonomy" id="68886"/>
    <lineage>
        <taxon>Eukaryota</taxon>
        <taxon>Sar</taxon>
        <taxon>Alveolata</taxon>
        <taxon>Apicomplexa</taxon>
        <taxon>Aconoidasida</taxon>
        <taxon>Piroplasmida</taxon>
        <taxon>Theileriidae</taxon>
        <taxon>Theileria</taxon>
    </lineage>
</organism>